<dbReference type="GO" id="GO:0008360">
    <property type="term" value="P:regulation of cell shape"/>
    <property type="evidence" value="ECO:0007669"/>
    <property type="project" value="UniProtKB-KW"/>
</dbReference>
<sequence>MPQAYVLGLGQSGISAAKLLKADGWQVTVSDSNNSPSLEQRKQALESEGIAVELGAFPNFARLIEAGQNIDLVTVSPGVPWDRPEIEQARSLGLDTIGEIELAWRYLKHIPWVGITGTNGKTTVTSLTAAIFQAAGLKAIACGNIGFPACEIALQVLQNQLKPDWIIAELSSYQIESTQTVLPEIGIWTTFTPDHLNRHYTLEAYRNIKASLIDRSAHIVLNGNDPNLCKFGAAMWPKALWTGVDNQVVEAHTDGICINDGWVKFRGEAIFPISHWQLLGKHNRQNLLMSVAAAKLAGISSEHIDFAISQFKGVPHRLEHIRLYEGIAFINDSKATNYDAAEVGLKAVKPPVVLIAGGQPKQGDADAWLEQIRQRAIAVLLIGEAAPLFAEMLNDAGFKNYEIVETLERAVKQAAKIAHSRAHNHPSQPLPTVLFSPACASFDQFANFEQRGDRFRQLCLDLD</sequence>
<keyword evidence="7 8" id="KW-0131">Cell cycle</keyword>
<dbReference type="HAMAP" id="MF_00639">
    <property type="entry name" value="MurD"/>
    <property type="match status" value="1"/>
</dbReference>
<dbReference type="GO" id="GO:0009252">
    <property type="term" value="P:peptidoglycan biosynthetic process"/>
    <property type="evidence" value="ECO:0007669"/>
    <property type="project" value="UniProtKB-UniRule"/>
</dbReference>
<dbReference type="InterPro" id="IPR004101">
    <property type="entry name" value="Mur_ligase_C"/>
</dbReference>
<dbReference type="GO" id="GO:0005737">
    <property type="term" value="C:cytoplasm"/>
    <property type="evidence" value="ECO:0007669"/>
    <property type="project" value="UniProtKB-SubCell"/>
</dbReference>
<keyword evidence="3 7" id="KW-0963">Cytoplasm</keyword>
<dbReference type="PANTHER" id="PTHR43692:SF1">
    <property type="entry name" value="UDP-N-ACETYLMURAMOYLALANINE--D-GLUTAMATE LIGASE"/>
    <property type="match status" value="1"/>
</dbReference>
<dbReference type="GO" id="GO:0008764">
    <property type="term" value="F:UDP-N-acetylmuramoylalanine-D-glutamate ligase activity"/>
    <property type="evidence" value="ECO:0007669"/>
    <property type="project" value="UniProtKB-UniRule"/>
</dbReference>
<organism evidence="11 12">
    <name type="scientific">Pseudanabaena catenata USMAC16</name>
    <dbReference type="NCBI Taxonomy" id="1855837"/>
    <lineage>
        <taxon>Bacteria</taxon>
        <taxon>Bacillati</taxon>
        <taxon>Cyanobacteriota</taxon>
        <taxon>Cyanophyceae</taxon>
        <taxon>Pseudanabaenales</taxon>
        <taxon>Pseudanabaenaceae</taxon>
        <taxon>Pseudanabaena</taxon>
    </lineage>
</organism>
<dbReference type="EMBL" id="VBTY01000020">
    <property type="protein sequence ID" value="MDG3493743.1"/>
    <property type="molecule type" value="Genomic_DNA"/>
</dbReference>
<dbReference type="InterPro" id="IPR005762">
    <property type="entry name" value="MurD"/>
</dbReference>
<keyword evidence="7 8" id="KW-0132">Cell division</keyword>
<reference evidence="11" key="1">
    <citation type="submission" date="2019-05" db="EMBL/GenBank/DDBJ databases">
        <title>Whole genome sequencing of Pseudanabaena catenata USMAC16.</title>
        <authorList>
            <person name="Khan Z."/>
            <person name="Omar W.M."/>
            <person name="Convey P."/>
            <person name="Merican F."/>
            <person name="Najimudin N."/>
        </authorList>
    </citation>
    <scope>NUCLEOTIDE SEQUENCE</scope>
    <source>
        <strain evidence="11">USMAC16</strain>
    </source>
</reference>
<dbReference type="GO" id="GO:0005524">
    <property type="term" value="F:ATP binding"/>
    <property type="evidence" value="ECO:0007669"/>
    <property type="project" value="UniProtKB-UniRule"/>
</dbReference>
<feature type="binding site" evidence="7">
    <location>
        <begin position="117"/>
        <end position="123"/>
    </location>
    <ligand>
        <name>ATP</name>
        <dbReference type="ChEBI" id="CHEBI:30616"/>
    </ligand>
</feature>
<dbReference type="EC" id="6.3.2.9" evidence="7 8"/>
<accession>A0A9X4M6Q4</accession>
<proteinExistence type="inferred from homology"/>
<evidence type="ECO:0000256" key="2">
    <source>
        <dbReference type="ARBA" id="ARBA00004752"/>
    </source>
</evidence>
<dbReference type="Pfam" id="PF21799">
    <property type="entry name" value="MurD-like_N"/>
    <property type="match status" value="1"/>
</dbReference>
<evidence type="ECO:0000256" key="6">
    <source>
        <dbReference type="ARBA" id="ARBA00022840"/>
    </source>
</evidence>
<feature type="domain" description="Mur ligase C-terminal" evidence="9">
    <location>
        <begin position="316"/>
        <end position="420"/>
    </location>
</feature>
<comment type="function">
    <text evidence="7 8">Cell wall formation. Catalyzes the addition of glutamate to the nucleotide precursor UDP-N-acetylmuramoyl-L-alanine (UMA).</text>
</comment>
<evidence type="ECO:0000256" key="4">
    <source>
        <dbReference type="ARBA" id="ARBA00022598"/>
    </source>
</evidence>
<keyword evidence="5 7" id="KW-0547">Nucleotide-binding</keyword>
<dbReference type="Gene3D" id="3.40.1190.10">
    <property type="entry name" value="Mur-like, catalytic domain"/>
    <property type="match status" value="1"/>
</dbReference>
<dbReference type="GO" id="GO:0051301">
    <property type="term" value="P:cell division"/>
    <property type="evidence" value="ECO:0007669"/>
    <property type="project" value="UniProtKB-KW"/>
</dbReference>
<dbReference type="RefSeq" id="WP_009625795.1">
    <property type="nucleotide sequence ID" value="NZ_VBTY01000020.1"/>
</dbReference>
<dbReference type="GO" id="GO:0071555">
    <property type="term" value="P:cell wall organization"/>
    <property type="evidence" value="ECO:0007669"/>
    <property type="project" value="UniProtKB-KW"/>
</dbReference>
<evidence type="ECO:0000256" key="8">
    <source>
        <dbReference type="RuleBase" id="RU003664"/>
    </source>
</evidence>
<evidence type="ECO:0000259" key="9">
    <source>
        <dbReference type="Pfam" id="PF02875"/>
    </source>
</evidence>
<dbReference type="InterPro" id="IPR036615">
    <property type="entry name" value="Mur_ligase_C_dom_sf"/>
</dbReference>
<evidence type="ECO:0000313" key="11">
    <source>
        <dbReference type="EMBL" id="MDG3493743.1"/>
    </source>
</evidence>
<dbReference type="InterPro" id="IPR036565">
    <property type="entry name" value="Mur-like_cat_sf"/>
</dbReference>
<keyword evidence="6 7" id="KW-0067">ATP-binding</keyword>
<dbReference type="NCBIfam" id="TIGR01087">
    <property type="entry name" value="murD"/>
    <property type="match status" value="1"/>
</dbReference>
<dbReference type="Gene3D" id="3.90.190.20">
    <property type="entry name" value="Mur ligase, C-terminal domain"/>
    <property type="match status" value="1"/>
</dbReference>
<gene>
    <name evidence="7 11" type="primary">murD</name>
    <name evidence="11" type="ORF">FEV09_04155</name>
</gene>
<evidence type="ECO:0000259" key="10">
    <source>
        <dbReference type="Pfam" id="PF08245"/>
    </source>
</evidence>
<evidence type="ECO:0000313" key="12">
    <source>
        <dbReference type="Proteomes" id="UP001152872"/>
    </source>
</evidence>
<dbReference type="InterPro" id="IPR013221">
    <property type="entry name" value="Mur_ligase_cen"/>
</dbReference>
<dbReference type="SUPFAM" id="SSF51984">
    <property type="entry name" value="MurCD N-terminal domain"/>
    <property type="match status" value="1"/>
</dbReference>
<comment type="similarity">
    <text evidence="7">Belongs to the MurCDEF family.</text>
</comment>
<comment type="pathway">
    <text evidence="2 7 8">Cell wall biogenesis; peptidoglycan biosynthesis.</text>
</comment>
<evidence type="ECO:0000256" key="1">
    <source>
        <dbReference type="ARBA" id="ARBA00004496"/>
    </source>
</evidence>
<dbReference type="Pfam" id="PF02875">
    <property type="entry name" value="Mur_ligase_C"/>
    <property type="match status" value="1"/>
</dbReference>
<dbReference type="Pfam" id="PF08245">
    <property type="entry name" value="Mur_ligase_M"/>
    <property type="match status" value="1"/>
</dbReference>
<keyword evidence="4 7" id="KW-0436">Ligase</keyword>
<comment type="caution">
    <text evidence="11">The sequence shown here is derived from an EMBL/GenBank/DDBJ whole genome shotgun (WGS) entry which is preliminary data.</text>
</comment>
<dbReference type="PANTHER" id="PTHR43692">
    <property type="entry name" value="UDP-N-ACETYLMURAMOYLALANINE--D-GLUTAMATE LIGASE"/>
    <property type="match status" value="1"/>
</dbReference>
<keyword evidence="7 8" id="KW-0961">Cell wall biogenesis/degradation</keyword>
<comment type="subcellular location">
    <subcellularLocation>
        <location evidence="1 7 8">Cytoplasm</location>
    </subcellularLocation>
</comment>
<comment type="catalytic activity">
    <reaction evidence="7 8">
        <text>UDP-N-acetyl-alpha-D-muramoyl-L-alanine + D-glutamate + ATP = UDP-N-acetyl-alpha-D-muramoyl-L-alanyl-D-glutamate + ADP + phosphate + H(+)</text>
        <dbReference type="Rhea" id="RHEA:16429"/>
        <dbReference type="ChEBI" id="CHEBI:15378"/>
        <dbReference type="ChEBI" id="CHEBI:29986"/>
        <dbReference type="ChEBI" id="CHEBI:30616"/>
        <dbReference type="ChEBI" id="CHEBI:43474"/>
        <dbReference type="ChEBI" id="CHEBI:83898"/>
        <dbReference type="ChEBI" id="CHEBI:83900"/>
        <dbReference type="ChEBI" id="CHEBI:456216"/>
        <dbReference type="EC" id="6.3.2.9"/>
    </reaction>
</comment>
<dbReference type="SUPFAM" id="SSF53623">
    <property type="entry name" value="MurD-like peptide ligases, catalytic domain"/>
    <property type="match status" value="1"/>
</dbReference>
<name>A0A9X4M6Q4_9CYAN</name>
<dbReference type="Proteomes" id="UP001152872">
    <property type="component" value="Unassembled WGS sequence"/>
</dbReference>
<dbReference type="SUPFAM" id="SSF53244">
    <property type="entry name" value="MurD-like peptide ligases, peptide-binding domain"/>
    <property type="match status" value="1"/>
</dbReference>
<keyword evidence="7 8" id="KW-0133">Cell shape</keyword>
<keyword evidence="7 8" id="KW-0573">Peptidoglycan synthesis</keyword>
<feature type="domain" description="Mur ligase central" evidence="10">
    <location>
        <begin position="115"/>
        <end position="294"/>
    </location>
</feature>
<dbReference type="Gene3D" id="3.40.50.720">
    <property type="entry name" value="NAD(P)-binding Rossmann-like Domain"/>
    <property type="match status" value="1"/>
</dbReference>
<keyword evidence="12" id="KW-1185">Reference proteome</keyword>
<evidence type="ECO:0000256" key="3">
    <source>
        <dbReference type="ARBA" id="ARBA00022490"/>
    </source>
</evidence>
<evidence type="ECO:0000256" key="7">
    <source>
        <dbReference type="HAMAP-Rule" id="MF_00639"/>
    </source>
</evidence>
<evidence type="ECO:0000256" key="5">
    <source>
        <dbReference type="ARBA" id="ARBA00022741"/>
    </source>
</evidence>
<dbReference type="AlphaFoldDB" id="A0A9X4M6Q4"/>
<protein>
    <recommendedName>
        <fullName evidence="7 8">UDP-N-acetylmuramoylalanine--D-glutamate ligase</fullName>
        <ecNumber evidence="7 8">6.3.2.9</ecNumber>
    </recommendedName>
    <alternativeName>
        <fullName evidence="7">D-glutamic acid-adding enzyme</fullName>
    </alternativeName>
    <alternativeName>
        <fullName evidence="7">UDP-N-acetylmuramoyl-L-alanyl-D-glutamate synthetase</fullName>
    </alternativeName>
</protein>